<reference evidence="2 3" key="1">
    <citation type="submission" date="2014-11" db="EMBL/GenBank/DDBJ databases">
        <title>Genome sequence and analysis of novel Kurthia sp.</title>
        <authorList>
            <person name="Lawson J.N."/>
            <person name="Gonzalez J.E."/>
            <person name="Rinauldi L."/>
            <person name="Xuan Z."/>
            <person name="Firman A."/>
            <person name="Shaddox L."/>
            <person name="Trudeau A."/>
            <person name="Shah S."/>
            <person name="Reiman D."/>
        </authorList>
    </citation>
    <scope>NUCLEOTIDE SEQUENCE [LARGE SCALE GENOMIC DNA]</scope>
    <source>
        <strain evidence="2 3">3B1D</strain>
    </source>
</reference>
<name>A0A433RNY7_9BACL</name>
<dbReference type="GO" id="GO:0006304">
    <property type="term" value="P:DNA modification"/>
    <property type="evidence" value="ECO:0007669"/>
    <property type="project" value="InterPro"/>
</dbReference>
<organism evidence="2 3">
    <name type="scientific">Candidatus Kurthia intestinigallinarum</name>
    <dbReference type="NCBI Taxonomy" id="1562256"/>
    <lineage>
        <taxon>Bacteria</taxon>
        <taxon>Bacillati</taxon>
        <taxon>Bacillota</taxon>
        <taxon>Bacilli</taxon>
        <taxon>Bacillales</taxon>
        <taxon>Caryophanaceae</taxon>
        <taxon>Kurthia</taxon>
    </lineage>
</organism>
<dbReference type="Gene3D" id="3.40.50.150">
    <property type="entry name" value="Vaccinia Virus protein VP39"/>
    <property type="match status" value="1"/>
</dbReference>
<dbReference type="GO" id="GO:0032259">
    <property type="term" value="P:methylation"/>
    <property type="evidence" value="ECO:0007669"/>
    <property type="project" value="InterPro"/>
</dbReference>
<keyword evidence="3" id="KW-1185">Reference proteome</keyword>
<dbReference type="GO" id="GO:0004519">
    <property type="term" value="F:endonuclease activity"/>
    <property type="evidence" value="ECO:0007669"/>
    <property type="project" value="UniProtKB-KW"/>
</dbReference>
<dbReference type="InterPro" id="IPR011639">
    <property type="entry name" value="MethylTrfase_TaqI-like_dom"/>
</dbReference>
<keyword evidence="2" id="KW-0540">Nuclease</keyword>
<keyword evidence="2" id="KW-0255">Endonuclease</keyword>
<sequence>LNSPDQKAAMATFLNYCSVISNDNSKMNAIDVEHMLRQLKRAAVDKVVSTGFDDTNLYTDELLRLNEADIQDFNDLKAIIGTSKQEKKPLDVTINNQGFDDEEWQKALDAEKKKPKQRTPEEQEAIDKLNELKKQKKTMISILRGISIRIPMMIFGANIDADKEITLRNFVNLVDEKSWNEFMPPGVTKELFKKFSKYYDAEVFVEAGLKIRRKAKAADKSSSVKERVMKIADIFATFKNPDKETVLTPWKVVNRHLIETLGGESFFDEKFEYALHDGENTRLYTKPNITKNSLMNSDSKVLEINSKSGLYPLLACYNIYRQRVNEFRASVSNEVLSREKHFELWEQTLRENIFVIAKTPMAKTISERTLRGYNDYDTNVVYYENIMTDVKTQRENILDKIQTMFNKGGEKLKFDVVIGNPPYQEMDGGAQASAGPIYQNFVRAAKAMNPKYISMIMPSRWYVGGKGLDDFREEMLNDLHLRELHDWLTPEDIFPNTNIRGGVCYFLWDANYDNSRNLTRVITHEKNKIIADLMRPMKVNGLEIFVRDSNAISILEKIDDVEQNNERLITHVSPSRPFGLRGFFVKDDKFHQSPNDLTRPVKCYGRGVVGYVEYSDIPTRTEWVNKWKVIAPKSNNIGTELNDDNFNTIIAAPNTICTETYLVFGAELDLDEQSAQNLSKYLQTKFSRYLHSLAKGSQDAASKTYRFIPLQNFKSSSDINWRLPVDKIDQQLYNKYEFSSDEINYIENKIKPMN</sequence>
<dbReference type="InterPro" id="IPR029063">
    <property type="entry name" value="SAM-dependent_MTases_sf"/>
</dbReference>
<dbReference type="Proteomes" id="UP000288623">
    <property type="component" value="Unassembled WGS sequence"/>
</dbReference>
<comment type="caution">
    <text evidence="2">The sequence shown here is derived from an EMBL/GenBank/DDBJ whole genome shotgun (WGS) entry which is preliminary data.</text>
</comment>
<dbReference type="InterPro" id="IPR002052">
    <property type="entry name" value="DNA_methylase_N6_adenine_CS"/>
</dbReference>
<feature type="non-terminal residue" evidence="2">
    <location>
        <position position="1"/>
    </location>
</feature>
<gene>
    <name evidence="2" type="ORF">QI30_18990</name>
</gene>
<proteinExistence type="predicted"/>
<dbReference type="PROSITE" id="PS00092">
    <property type="entry name" value="N6_MTASE"/>
    <property type="match status" value="1"/>
</dbReference>
<dbReference type="AlphaFoldDB" id="A0A433RNY7"/>
<dbReference type="EMBL" id="JTFC01000118">
    <property type="protein sequence ID" value="RUS50868.1"/>
    <property type="molecule type" value="Genomic_DNA"/>
</dbReference>
<feature type="domain" description="Type II methyltransferase M.TaqI-like" evidence="1">
    <location>
        <begin position="351"/>
        <end position="494"/>
    </location>
</feature>
<accession>A0A433RNY7</accession>
<dbReference type="Pfam" id="PF07669">
    <property type="entry name" value="Eco57I"/>
    <property type="match status" value="1"/>
</dbReference>
<evidence type="ECO:0000259" key="1">
    <source>
        <dbReference type="Pfam" id="PF07669"/>
    </source>
</evidence>
<evidence type="ECO:0000313" key="3">
    <source>
        <dbReference type="Proteomes" id="UP000288623"/>
    </source>
</evidence>
<dbReference type="RefSeq" id="WP_199754735.1">
    <property type="nucleotide sequence ID" value="NZ_JTFC01000118.1"/>
</dbReference>
<dbReference type="GO" id="GO:0003676">
    <property type="term" value="F:nucleic acid binding"/>
    <property type="evidence" value="ECO:0007669"/>
    <property type="project" value="InterPro"/>
</dbReference>
<dbReference type="GO" id="GO:0009007">
    <property type="term" value="F:site-specific DNA-methyltransferase (adenine-specific) activity"/>
    <property type="evidence" value="ECO:0007669"/>
    <property type="project" value="UniProtKB-EC"/>
</dbReference>
<evidence type="ECO:0000313" key="2">
    <source>
        <dbReference type="EMBL" id="RUS50868.1"/>
    </source>
</evidence>
<dbReference type="SUPFAM" id="SSF53335">
    <property type="entry name" value="S-adenosyl-L-methionine-dependent methyltransferases"/>
    <property type="match status" value="1"/>
</dbReference>
<keyword evidence="2" id="KW-0378">Hydrolase</keyword>
<protein>
    <submittedName>
        <fullName evidence="2">Type II restriction endonuclease</fullName>
    </submittedName>
</protein>